<comment type="caution">
    <text evidence="2">The sequence shown here is derived from an EMBL/GenBank/DDBJ whole genome shotgun (WGS) entry which is preliminary data.</text>
</comment>
<dbReference type="Gene3D" id="3.40.50.1820">
    <property type="entry name" value="alpha/beta hydrolase"/>
    <property type="match status" value="1"/>
</dbReference>
<dbReference type="Proteomes" id="UP001149140">
    <property type="component" value="Unassembled WGS sequence"/>
</dbReference>
<dbReference type="EMBL" id="JAPDOD010000001">
    <property type="protein sequence ID" value="MDA0158977.1"/>
    <property type="molecule type" value="Genomic_DNA"/>
</dbReference>
<protein>
    <submittedName>
        <fullName evidence="2">Alpha/beta hydrolase</fullName>
    </submittedName>
</protein>
<name>A0A9X3MNH0_9ACTN</name>
<dbReference type="InterPro" id="IPR050228">
    <property type="entry name" value="Carboxylesterase_BioH"/>
</dbReference>
<keyword evidence="3" id="KW-1185">Reference proteome</keyword>
<accession>A0A9X3MNH0</accession>
<dbReference type="GO" id="GO:0016787">
    <property type="term" value="F:hydrolase activity"/>
    <property type="evidence" value="ECO:0007669"/>
    <property type="project" value="UniProtKB-KW"/>
</dbReference>
<dbReference type="PANTHER" id="PTHR43194">
    <property type="entry name" value="HYDROLASE ALPHA/BETA FOLD FAMILY"/>
    <property type="match status" value="1"/>
</dbReference>
<feature type="domain" description="AB hydrolase-1" evidence="1">
    <location>
        <begin position="48"/>
        <end position="291"/>
    </location>
</feature>
<dbReference type="PRINTS" id="PR00111">
    <property type="entry name" value="ABHYDROLASE"/>
</dbReference>
<sequence>MIGSQEPGIREAEAELFAATGAQVEELWFDLPTLGLRVRVLAHGSGLPVVLLHGVSLSAAVWAPLLTALGGCRLLAVDLPGHGLSDPFEYRRGQVREHAHQLLEDLFDALELERATVIGHSLGGMFALWHAARSPERMSSLIAIGDPAVALPGTRVRMPLSLLTVRGVGRAILSSPSPRPFYRHLLTHGLGHAEVASAPLALLEALRLSGRRSGNARTIASLMHAIDRFRVPRPESVLTSAELAAIATPTMFIWGTDDPYLSPARARPAIRQMPNATLHALPAGHGPWLVHPSRTAELIHTHLSRTASQPR</sequence>
<gene>
    <name evidence="2" type="ORF">OM076_01770</name>
</gene>
<reference evidence="2" key="1">
    <citation type="submission" date="2022-10" db="EMBL/GenBank/DDBJ databases">
        <title>The WGS of Solirubrobacter ginsenosidimutans DSM 21036.</title>
        <authorList>
            <person name="Jiang Z."/>
        </authorList>
    </citation>
    <scope>NUCLEOTIDE SEQUENCE</scope>
    <source>
        <strain evidence="2">DSM 21036</strain>
    </source>
</reference>
<proteinExistence type="predicted"/>
<dbReference type="SUPFAM" id="SSF53474">
    <property type="entry name" value="alpha/beta-Hydrolases"/>
    <property type="match status" value="1"/>
</dbReference>
<dbReference type="PANTHER" id="PTHR43194:SF2">
    <property type="entry name" value="PEROXISOMAL MEMBRANE PROTEIN LPX1"/>
    <property type="match status" value="1"/>
</dbReference>
<dbReference type="RefSeq" id="WP_270037627.1">
    <property type="nucleotide sequence ID" value="NZ_JAPDOD010000001.1"/>
</dbReference>
<organism evidence="2 3">
    <name type="scientific">Solirubrobacter ginsenosidimutans</name>
    <dbReference type="NCBI Taxonomy" id="490573"/>
    <lineage>
        <taxon>Bacteria</taxon>
        <taxon>Bacillati</taxon>
        <taxon>Actinomycetota</taxon>
        <taxon>Thermoleophilia</taxon>
        <taxon>Solirubrobacterales</taxon>
        <taxon>Solirubrobacteraceae</taxon>
        <taxon>Solirubrobacter</taxon>
    </lineage>
</organism>
<dbReference type="InterPro" id="IPR000073">
    <property type="entry name" value="AB_hydrolase_1"/>
</dbReference>
<evidence type="ECO:0000313" key="3">
    <source>
        <dbReference type="Proteomes" id="UP001149140"/>
    </source>
</evidence>
<keyword evidence="2" id="KW-0378">Hydrolase</keyword>
<dbReference type="InterPro" id="IPR029058">
    <property type="entry name" value="AB_hydrolase_fold"/>
</dbReference>
<dbReference type="Pfam" id="PF00561">
    <property type="entry name" value="Abhydrolase_1"/>
    <property type="match status" value="1"/>
</dbReference>
<evidence type="ECO:0000313" key="2">
    <source>
        <dbReference type="EMBL" id="MDA0158977.1"/>
    </source>
</evidence>
<dbReference type="AlphaFoldDB" id="A0A9X3MNH0"/>
<evidence type="ECO:0000259" key="1">
    <source>
        <dbReference type="Pfam" id="PF00561"/>
    </source>
</evidence>